<dbReference type="InterPro" id="IPR036709">
    <property type="entry name" value="Autotransporte_beta_dom_sf"/>
</dbReference>
<dbReference type="Pfam" id="PF19783">
    <property type="entry name" value="DUF6268"/>
    <property type="match status" value="1"/>
</dbReference>
<keyword evidence="1" id="KW-0732">Signal</keyword>
<evidence type="ECO:0000259" key="2">
    <source>
        <dbReference type="Pfam" id="PF19783"/>
    </source>
</evidence>
<gene>
    <name evidence="3" type="ORF">CKO25_12765</name>
</gene>
<evidence type="ECO:0000256" key="1">
    <source>
        <dbReference type="SAM" id="SignalP"/>
    </source>
</evidence>
<evidence type="ECO:0000313" key="4">
    <source>
        <dbReference type="Proteomes" id="UP001138802"/>
    </source>
</evidence>
<comment type="caution">
    <text evidence="3">The sequence shown here is derived from an EMBL/GenBank/DDBJ whole genome shotgun (WGS) entry which is preliminary data.</text>
</comment>
<accession>A0A9X1B919</accession>
<evidence type="ECO:0000313" key="3">
    <source>
        <dbReference type="EMBL" id="MBK1645499.1"/>
    </source>
</evidence>
<dbReference type="SUPFAM" id="SSF103515">
    <property type="entry name" value="Autotransporter"/>
    <property type="match status" value="1"/>
</dbReference>
<proteinExistence type="predicted"/>
<feature type="domain" description="DUF6268" evidence="2">
    <location>
        <begin position="128"/>
        <end position="287"/>
    </location>
</feature>
<keyword evidence="4" id="KW-1185">Reference proteome</keyword>
<dbReference type="EMBL" id="NRSD01000013">
    <property type="protein sequence ID" value="MBK1645499.1"/>
    <property type="molecule type" value="Genomic_DNA"/>
</dbReference>
<sequence>MFFSVTPRAAIITLCCVGLSMGVAAQPPSSISFSASPLYQFDSDLERGGQSGYSALLMALGASWTLGSGARIGLQLRLDEQDWRFRDPVAFLGVAPWNRITQVGVSLPYAVTSADGWRLNLTPTIEYAGESGARFSDALEYGATVSAAKRLRPDLTLGLGVGVFSKIEETSAFPFVVVDWNITERVRLTNPFPAGPAGPAGLQLSYAFDAGWSAGVGAAYRSNRFRLDKNGPVANGIGEHRFIPVYIQLARDLSERLRLDLYAGVSTATRLRVEDHRGRKLIEEDQDPAPMLGITLSGRF</sequence>
<feature type="signal peptide" evidence="1">
    <location>
        <begin position="1"/>
        <end position="25"/>
    </location>
</feature>
<organism evidence="3 4">
    <name type="scientific">Thiocapsa imhoffii</name>
    <dbReference type="NCBI Taxonomy" id="382777"/>
    <lineage>
        <taxon>Bacteria</taxon>
        <taxon>Pseudomonadati</taxon>
        <taxon>Pseudomonadota</taxon>
        <taxon>Gammaproteobacteria</taxon>
        <taxon>Chromatiales</taxon>
        <taxon>Chromatiaceae</taxon>
        <taxon>Thiocapsa</taxon>
    </lineage>
</organism>
<reference evidence="3 4" key="1">
    <citation type="journal article" date="2020" name="Microorganisms">
        <title>Osmotic Adaptation and Compatible Solute Biosynthesis of Phototrophic Bacteria as Revealed from Genome Analyses.</title>
        <authorList>
            <person name="Imhoff J.F."/>
            <person name="Rahn T."/>
            <person name="Kunzel S."/>
            <person name="Keller A."/>
            <person name="Neulinger S.C."/>
        </authorList>
    </citation>
    <scope>NUCLEOTIDE SEQUENCE [LARGE SCALE GENOMIC DNA]</scope>
    <source>
        <strain evidence="3 4">DSM 21303</strain>
    </source>
</reference>
<dbReference type="InterPro" id="IPR046235">
    <property type="entry name" value="DUF6268"/>
</dbReference>
<dbReference type="AlphaFoldDB" id="A0A9X1B919"/>
<dbReference type="Proteomes" id="UP001138802">
    <property type="component" value="Unassembled WGS sequence"/>
</dbReference>
<protein>
    <recommendedName>
        <fullName evidence="2">DUF6268 domain-containing protein</fullName>
    </recommendedName>
</protein>
<name>A0A9X1B919_9GAMM</name>
<dbReference type="RefSeq" id="WP_200388314.1">
    <property type="nucleotide sequence ID" value="NZ_NRSD01000013.1"/>
</dbReference>
<feature type="chain" id="PRO_5040855811" description="DUF6268 domain-containing protein" evidence="1">
    <location>
        <begin position="26"/>
        <end position="300"/>
    </location>
</feature>